<dbReference type="InterPro" id="IPR029060">
    <property type="entry name" value="PIN-like_dom_sf"/>
</dbReference>
<organism evidence="2 3">
    <name type="scientific">Thermosulfuriphilus ammonigenes</name>
    <dbReference type="NCBI Taxonomy" id="1936021"/>
    <lineage>
        <taxon>Bacteria</taxon>
        <taxon>Pseudomonadati</taxon>
        <taxon>Thermodesulfobacteriota</taxon>
        <taxon>Thermodesulfobacteria</taxon>
        <taxon>Thermodesulfobacteriales</taxon>
        <taxon>Thermodesulfobacteriaceae</taxon>
        <taxon>Thermosulfuriphilus</taxon>
    </lineage>
</organism>
<name>A0A6G7PY37_9BACT</name>
<evidence type="ECO:0000313" key="2">
    <source>
        <dbReference type="EMBL" id="QIJ72604.1"/>
    </source>
</evidence>
<dbReference type="RefSeq" id="WP_166032820.1">
    <property type="nucleotide sequence ID" value="NZ_CP048877.1"/>
</dbReference>
<dbReference type="SUPFAM" id="SSF88723">
    <property type="entry name" value="PIN domain-like"/>
    <property type="match status" value="1"/>
</dbReference>
<dbReference type="KEGG" id="tav:G4V39_10105"/>
<dbReference type="AlphaFoldDB" id="A0A6G7PY37"/>
<accession>A0A6G7PY37</accession>
<reference evidence="2 3" key="1">
    <citation type="submission" date="2020-02" db="EMBL/GenBank/DDBJ databases">
        <title>Genome analysis of Thermosulfuriphilus ammonigenes ST65T, an anaerobic thermophilic chemolithoautotrophic bacterium isolated from a deep-sea hydrothermal vent.</title>
        <authorList>
            <person name="Slobodkina G."/>
            <person name="Allioux M."/>
            <person name="Merkel A."/>
            <person name="Alain K."/>
            <person name="Jebbar M."/>
            <person name="Slobodkin A."/>
        </authorList>
    </citation>
    <scope>NUCLEOTIDE SEQUENCE [LARGE SCALE GENOMIC DNA]</scope>
    <source>
        <strain evidence="2 3">ST65</strain>
    </source>
</reference>
<keyword evidence="3" id="KW-1185">Reference proteome</keyword>
<evidence type="ECO:0000259" key="1">
    <source>
        <dbReference type="Pfam" id="PF01850"/>
    </source>
</evidence>
<protein>
    <submittedName>
        <fullName evidence="2">Type II toxin-antitoxin system VapC family toxin</fullName>
    </submittedName>
</protein>
<dbReference type="Gene3D" id="3.40.50.1010">
    <property type="entry name" value="5'-nuclease"/>
    <property type="match status" value="1"/>
</dbReference>
<proteinExistence type="predicted"/>
<gene>
    <name evidence="2" type="ORF">G4V39_10105</name>
</gene>
<evidence type="ECO:0000313" key="3">
    <source>
        <dbReference type="Proteomes" id="UP000502179"/>
    </source>
</evidence>
<feature type="domain" description="PIN" evidence="1">
    <location>
        <begin position="8"/>
        <end position="120"/>
    </location>
</feature>
<dbReference type="InterPro" id="IPR002716">
    <property type="entry name" value="PIN_dom"/>
</dbReference>
<sequence length="133" mass="15625">MLRILVKDDADQLEKALAVFKNAHRLGYKLHVLPIALLEVVWVLEKVYRLSRSRIREIVEGIIFTPRLKVEKAQVFLEALRDYEEKNIKFADALMAYWALSENLSGIVTFDRKHFQRIKKLEVVDPEIFSSNR</sequence>
<dbReference type="Pfam" id="PF01850">
    <property type="entry name" value="PIN"/>
    <property type="match status" value="1"/>
</dbReference>
<dbReference type="EMBL" id="CP048877">
    <property type="protein sequence ID" value="QIJ72604.1"/>
    <property type="molecule type" value="Genomic_DNA"/>
</dbReference>
<dbReference type="Proteomes" id="UP000502179">
    <property type="component" value="Chromosome"/>
</dbReference>